<dbReference type="Gene3D" id="3.40.50.300">
    <property type="entry name" value="P-loop containing nucleotide triphosphate hydrolases"/>
    <property type="match status" value="1"/>
</dbReference>
<dbReference type="PANTHER" id="PTHR10704">
    <property type="entry name" value="CARBOHYDRATE SULFOTRANSFERASE"/>
    <property type="match status" value="1"/>
</dbReference>
<feature type="transmembrane region" description="Helical" evidence="2">
    <location>
        <begin position="36"/>
        <end position="57"/>
    </location>
</feature>
<dbReference type="AlphaFoldDB" id="E4YAP4"/>
<dbReference type="InterPro" id="IPR027417">
    <property type="entry name" value="P-loop_NTPase"/>
</dbReference>
<evidence type="ECO:0000256" key="1">
    <source>
        <dbReference type="SAM" id="MobiDB-lite"/>
    </source>
</evidence>
<dbReference type="PANTHER" id="PTHR10704:SF71">
    <property type="entry name" value="CARBOHYDRATE SULFOTRANSFERASE 1-LIKE"/>
    <property type="match status" value="1"/>
</dbReference>
<name>E4YAP4_OIKDI</name>
<sequence>AGHSANKSPFSPEIFVKSRNQKKTVERKMEGSNLSFYRYILYVVIICCVILLFSDFAREKADTVARFYTFPEVEKMLQDQIEKVRESHQEENRELEKNDKNKTEEQSRRKVVLIVTFMRSGSTFLGEMFNNHEDAFYIFEPVHPLARLGLSKTTLNDRLELISNNLNCKFEDKYDITIPWRSFKSDEMELEETLDKRGDFVFRSKHRRLCAPPFCAHDFSNKLHACNDECGLVDLSLASRKESIKISKIGI</sequence>
<evidence type="ECO:0008006" key="4">
    <source>
        <dbReference type="Google" id="ProtNLM"/>
    </source>
</evidence>
<evidence type="ECO:0000313" key="3">
    <source>
        <dbReference type="EMBL" id="CBY32631.1"/>
    </source>
</evidence>
<protein>
    <recommendedName>
        <fullName evidence="4">Sulfotransferase</fullName>
    </recommendedName>
</protein>
<feature type="non-terminal residue" evidence="3">
    <location>
        <position position="1"/>
    </location>
</feature>
<dbReference type="InterPro" id="IPR051135">
    <property type="entry name" value="Gal/GlcNAc/GalNAc_ST"/>
</dbReference>
<dbReference type="Proteomes" id="UP000011014">
    <property type="component" value="Unassembled WGS sequence"/>
</dbReference>
<evidence type="ECO:0000256" key="2">
    <source>
        <dbReference type="SAM" id="Phobius"/>
    </source>
</evidence>
<dbReference type="GO" id="GO:0001517">
    <property type="term" value="F:N-acetylglucosamine 6-O-sulfotransferase activity"/>
    <property type="evidence" value="ECO:0007669"/>
    <property type="project" value="TreeGrafter"/>
</dbReference>
<accession>E4YAP4</accession>
<feature type="region of interest" description="Disordered" evidence="1">
    <location>
        <begin position="84"/>
        <end position="103"/>
    </location>
</feature>
<keyword evidence="2" id="KW-1133">Transmembrane helix</keyword>
<reference evidence="3" key="1">
    <citation type="journal article" date="2010" name="Science">
        <title>Plasticity of animal genome architecture unmasked by rapid evolution of a pelagic tunicate.</title>
        <authorList>
            <person name="Denoeud F."/>
            <person name="Henriet S."/>
            <person name="Mungpakdee S."/>
            <person name="Aury J.M."/>
            <person name="Da Silva C."/>
            <person name="Brinkmann H."/>
            <person name="Mikhaleva J."/>
            <person name="Olsen L.C."/>
            <person name="Jubin C."/>
            <person name="Canestro C."/>
            <person name="Bouquet J.M."/>
            <person name="Danks G."/>
            <person name="Poulain J."/>
            <person name="Campsteijn C."/>
            <person name="Adamski M."/>
            <person name="Cross I."/>
            <person name="Yadetie F."/>
            <person name="Muffato M."/>
            <person name="Louis A."/>
            <person name="Butcher S."/>
            <person name="Tsagkogeorga G."/>
            <person name="Konrad A."/>
            <person name="Singh S."/>
            <person name="Jensen M.F."/>
            <person name="Cong E.H."/>
            <person name="Eikeseth-Otteraa H."/>
            <person name="Noel B."/>
            <person name="Anthouard V."/>
            <person name="Porcel B.M."/>
            <person name="Kachouri-Lafond R."/>
            <person name="Nishino A."/>
            <person name="Ugolini M."/>
            <person name="Chourrout P."/>
            <person name="Nishida H."/>
            <person name="Aasland R."/>
            <person name="Huzurbazar S."/>
            <person name="Westhof E."/>
            <person name="Delsuc F."/>
            <person name="Lehrach H."/>
            <person name="Reinhardt R."/>
            <person name="Weissenbach J."/>
            <person name="Roy S.W."/>
            <person name="Artiguenave F."/>
            <person name="Postlethwait J.H."/>
            <person name="Manak J.R."/>
            <person name="Thompson E.M."/>
            <person name="Jaillon O."/>
            <person name="Du Pasquier L."/>
            <person name="Boudinot P."/>
            <person name="Liberles D.A."/>
            <person name="Volff J.N."/>
            <person name="Philippe H."/>
            <person name="Lenhard B."/>
            <person name="Roest Crollius H."/>
            <person name="Wincker P."/>
            <person name="Chourrout D."/>
        </authorList>
    </citation>
    <scope>NUCLEOTIDE SEQUENCE [LARGE SCALE GENOMIC DNA]</scope>
</reference>
<keyword evidence="2" id="KW-0472">Membrane</keyword>
<proteinExistence type="predicted"/>
<dbReference type="GO" id="GO:0006044">
    <property type="term" value="P:N-acetylglucosamine metabolic process"/>
    <property type="evidence" value="ECO:0007669"/>
    <property type="project" value="TreeGrafter"/>
</dbReference>
<keyword evidence="2" id="KW-0812">Transmembrane</keyword>
<gene>
    <name evidence="3" type="ORF">GSOID_T00031972001</name>
</gene>
<dbReference type="GO" id="GO:0006790">
    <property type="term" value="P:sulfur compound metabolic process"/>
    <property type="evidence" value="ECO:0007669"/>
    <property type="project" value="TreeGrafter"/>
</dbReference>
<dbReference type="EMBL" id="FN654362">
    <property type="protein sequence ID" value="CBY32631.1"/>
    <property type="molecule type" value="Genomic_DNA"/>
</dbReference>
<dbReference type="SUPFAM" id="SSF52540">
    <property type="entry name" value="P-loop containing nucleoside triphosphate hydrolases"/>
    <property type="match status" value="1"/>
</dbReference>
<organism evidence="3">
    <name type="scientific">Oikopleura dioica</name>
    <name type="common">Tunicate</name>
    <dbReference type="NCBI Taxonomy" id="34765"/>
    <lineage>
        <taxon>Eukaryota</taxon>
        <taxon>Metazoa</taxon>
        <taxon>Chordata</taxon>
        <taxon>Tunicata</taxon>
        <taxon>Appendicularia</taxon>
        <taxon>Copelata</taxon>
        <taxon>Oikopleuridae</taxon>
        <taxon>Oikopleura</taxon>
    </lineage>
</organism>